<dbReference type="Proteomes" id="UP000666915">
    <property type="component" value="Unassembled WGS sequence"/>
</dbReference>
<proteinExistence type="predicted"/>
<evidence type="ECO:0008006" key="3">
    <source>
        <dbReference type="Google" id="ProtNLM"/>
    </source>
</evidence>
<name>A0ABS3R701_9ACTN</name>
<keyword evidence="2" id="KW-1185">Reference proteome</keyword>
<accession>A0ABS3R701</accession>
<organism evidence="1 2">
    <name type="scientific">Actinomadura nitritigenes</name>
    <dbReference type="NCBI Taxonomy" id="134602"/>
    <lineage>
        <taxon>Bacteria</taxon>
        <taxon>Bacillati</taxon>
        <taxon>Actinomycetota</taxon>
        <taxon>Actinomycetes</taxon>
        <taxon>Streptosporangiales</taxon>
        <taxon>Thermomonosporaceae</taxon>
        <taxon>Actinomadura</taxon>
    </lineage>
</organism>
<comment type="caution">
    <text evidence="1">The sequence shown here is derived from an EMBL/GenBank/DDBJ whole genome shotgun (WGS) entry which is preliminary data.</text>
</comment>
<gene>
    <name evidence="1" type="ORF">J4557_28365</name>
</gene>
<sequence length="209" mass="22812">MQAHFTGAWAPGPAVPSDPRHYTFLLAVDVVGFGAPGRDEAIQEELRGATYELLERALEMTRLPWRACHVEDRGDGALVVLPPGMPGHLLLDPLAHHLGAMLRHSNRCRSDAARLRLRVAVTAGLVRWDGRGVAGHAVIHLFRLLEAPAFKEAIELSGSDVGVIVGDRMFEDVTGSGAYVERERYRPVHVVCKETKATAWLWTSGSGPV</sequence>
<evidence type="ECO:0000313" key="1">
    <source>
        <dbReference type="EMBL" id="MBO2441443.1"/>
    </source>
</evidence>
<reference evidence="1 2" key="1">
    <citation type="submission" date="2021-03" db="EMBL/GenBank/DDBJ databases">
        <authorList>
            <person name="Kanchanasin P."/>
            <person name="Saeng-In P."/>
            <person name="Phongsopitanun W."/>
            <person name="Yuki M."/>
            <person name="Kudo T."/>
            <person name="Ohkuma M."/>
            <person name="Tanasupawat S."/>
        </authorList>
    </citation>
    <scope>NUCLEOTIDE SEQUENCE [LARGE SCALE GENOMIC DNA]</scope>
    <source>
        <strain evidence="1 2">L46</strain>
    </source>
</reference>
<dbReference type="EMBL" id="JAGEOK010000019">
    <property type="protein sequence ID" value="MBO2441443.1"/>
    <property type="molecule type" value="Genomic_DNA"/>
</dbReference>
<evidence type="ECO:0000313" key="2">
    <source>
        <dbReference type="Proteomes" id="UP000666915"/>
    </source>
</evidence>
<protein>
    <recommendedName>
        <fullName evidence="3">Guanylate cyclase domain-containing protein</fullName>
    </recommendedName>
</protein>
<dbReference type="RefSeq" id="WP_208269808.1">
    <property type="nucleotide sequence ID" value="NZ_BAAAGM010000070.1"/>
</dbReference>